<reference evidence="8 9" key="1">
    <citation type="submission" date="2024-10" db="EMBL/GenBank/DDBJ databases">
        <title>The Natural Products Discovery Center: Release of the First 8490 Sequenced Strains for Exploring Actinobacteria Biosynthetic Diversity.</title>
        <authorList>
            <person name="Kalkreuter E."/>
            <person name="Kautsar S.A."/>
            <person name="Yang D."/>
            <person name="Bader C.D."/>
            <person name="Teijaro C.N."/>
            <person name="Fluegel L."/>
            <person name="Davis C.M."/>
            <person name="Simpson J.R."/>
            <person name="Lauterbach L."/>
            <person name="Steele A.D."/>
            <person name="Gui C."/>
            <person name="Meng S."/>
            <person name="Li G."/>
            <person name="Viehrig K."/>
            <person name="Ye F."/>
            <person name="Su P."/>
            <person name="Kiefer A.F."/>
            <person name="Nichols A."/>
            <person name="Cepeda A.J."/>
            <person name="Yan W."/>
            <person name="Fan B."/>
            <person name="Jiang Y."/>
            <person name="Adhikari A."/>
            <person name="Zheng C.-J."/>
            <person name="Schuster L."/>
            <person name="Cowan T.M."/>
            <person name="Smanski M.J."/>
            <person name="Chevrette M.G."/>
            <person name="De Carvalho L.P.S."/>
            <person name="Shen B."/>
        </authorList>
    </citation>
    <scope>NUCLEOTIDE SEQUENCE [LARGE SCALE GENOMIC DNA]</scope>
    <source>
        <strain evidence="8 9">NPDC020979</strain>
    </source>
</reference>
<organism evidence="8 9">
    <name type="scientific">Streptomyces abikoensis</name>
    <dbReference type="NCBI Taxonomy" id="97398"/>
    <lineage>
        <taxon>Bacteria</taxon>
        <taxon>Bacillati</taxon>
        <taxon>Actinomycetota</taxon>
        <taxon>Actinomycetes</taxon>
        <taxon>Kitasatosporales</taxon>
        <taxon>Streptomycetaceae</taxon>
        <taxon>Streptomyces</taxon>
    </lineage>
</organism>
<accession>A0ABW7SYK8</accession>
<comment type="caution">
    <text evidence="8">The sequence shown here is derived from an EMBL/GenBank/DDBJ whole genome shotgun (WGS) entry which is preliminary data.</text>
</comment>
<feature type="transmembrane region" description="Helical" evidence="6">
    <location>
        <begin position="150"/>
        <end position="172"/>
    </location>
</feature>
<evidence type="ECO:0000259" key="7">
    <source>
        <dbReference type="PROSITE" id="PS50850"/>
    </source>
</evidence>
<protein>
    <submittedName>
        <fullName evidence="8">MFS transporter</fullName>
    </submittedName>
</protein>
<gene>
    <name evidence="8" type="ORF">ACH4TF_07470</name>
</gene>
<feature type="transmembrane region" description="Helical" evidence="6">
    <location>
        <begin position="266"/>
        <end position="285"/>
    </location>
</feature>
<dbReference type="InterPro" id="IPR011701">
    <property type="entry name" value="MFS"/>
</dbReference>
<comment type="subcellular location">
    <subcellularLocation>
        <location evidence="1">Cell membrane</location>
        <topology evidence="1">Multi-pass membrane protein</topology>
    </subcellularLocation>
</comment>
<keyword evidence="3 6" id="KW-0812">Transmembrane</keyword>
<evidence type="ECO:0000256" key="4">
    <source>
        <dbReference type="ARBA" id="ARBA00022989"/>
    </source>
</evidence>
<feature type="transmembrane region" description="Helical" evidence="6">
    <location>
        <begin position="382"/>
        <end position="401"/>
    </location>
</feature>
<feature type="transmembrane region" description="Helical" evidence="6">
    <location>
        <begin position="354"/>
        <end position="376"/>
    </location>
</feature>
<dbReference type="InterPro" id="IPR020846">
    <property type="entry name" value="MFS_dom"/>
</dbReference>
<keyword evidence="4 6" id="KW-1133">Transmembrane helix</keyword>
<dbReference type="RefSeq" id="WP_397612415.1">
    <property type="nucleotide sequence ID" value="NZ_JBIRRB010000002.1"/>
</dbReference>
<dbReference type="PANTHER" id="PTHR23513">
    <property type="entry name" value="INTEGRAL MEMBRANE EFFLUX PROTEIN-RELATED"/>
    <property type="match status" value="1"/>
</dbReference>
<keyword evidence="2" id="KW-1003">Cell membrane</keyword>
<feature type="transmembrane region" description="Helical" evidence="6">
    <location>
        <begin position="234"/>
        <end position="254"/>
    </location>
</feature>
<dbReference type="EMBL" id="JBIRRB010000002">
    <property type="protein sequence ID" value="MFI0910288.1"/>
    <property type="molecule type" value="Genomic_DNA"/>
</dbReference>
<evidence type="ECO:0000256" key="2">
    <source>
        <dbReference type="ARBA" id="ARBA00022475"/>
    </source>
</evidence>
<dbReference type="Proteomes" id="UP001611162">
    <property type="component" value="Unassembled WGS sequence"/>
</dbReference>
<dbReference type="InterPro" id="IPR036259">
    <property type="entry name" value="MFS_trans_sf"/>
</dbReference>
<evidence type="ECO:0000256" key="6">
    <source>
        <dbReference type="SAM" id="Phobius"/>
    </source>
</evidence>
<sequence>MSTTSTVPPRSPYRAVFAVPEFRAVFAAHVLSLLGIVVGEIALSVLVYRLTGSPLLSALTFALGFLPYVLGGTLLAGIADRRPARRVLVTCDLLCAAGAVAMALPGTPVAALLALRCVNAAVAPVFAGTRAATLGDILGEGDRFVLGRSLLRVVAQGAQLVGFAAGGVLLTVVAPRTALVATAAGFLASAALLRLGTRRRPARSATGSDAGEGGLMAASLAGIRELFAHRRIRALILLSWIPPFFLVTPESLAAPYAHDLGAGSTATGLLLCAMPVGAIIGEVLAGALLRPRTRERIALPLAAVLLLPFLLYALRPSLGWSLLLAAVAGAGTAYTLGADQWFIAAVPEELRGRAMTVLSAGTMTIQGLGMALAGAAAEFIPVHLVVAGSGLLGTVAVTAVVREVVRSR</sequence>
<dbReference type="SUPFAM" id="SSF103473">
    <property type="entry name" value="MFS general substrate transporter"/>
    <property type="match status" value="1"/>
</dbReference>
<feature type="transmembrane region" description="Helical" evidence="6">
    <location>
        <begin position="297"/>
        <end position="314"/>
    </location>
</feature>
<evidence type="ECO:0000256" key="5">
    <source>
        <dbReference type="ARBA" id="ARBA00023136"/>
    </source>
</evidence>
<dbReference type="PROSITE" id="PS50850">
    <property type="entry name" value="MFS"/>
    <property type="match status" value="1"/>
</dbReference>
<feature type="transmembrane region" description="Helical" evidence="6">
    <location>
        <begin position="54"/>
        <end position="75"/>
    </location>
</feature>
<evidence type="ECO:0000313" key="9">
    <source>
        <dbReference type="Proteomes" id="UP001611162"/>
    </source>
</evidence>
<feature type="transmembrane region" description="Helical" evidence="6">
    <location>
        <begin position="24"/>
        <end position="48"/>
    </location>
</feature>
<name>A0ABW7SYK8_9ACTN</name>
<dbReference type="Gene3D" id="1.20.1250.20">
    <property type="entry name" value="MFS general substrate transporter like domains"/>
    <property type="match status" value="1"/>
</dbReference>
<keyword evidence="9" id="KW-1185">Reference proteome</keyword>
<evidence type="ECO:0000256" key="3">
    <source>
        <dbReference type="ARBA" id="ARBA00022692"/>
    </source>
</evidence>
<feature type="transmembrane region" description="Helical" evidence="6">
    <location>
        <begin position="320"/>
        <end position="342"/>
    </location>
</feature>
<proteinExistence type="predicted"/>
<dbReference type="PANTHER" id="PTHR23513:SF11">
    <property type="entry name" value="STAPHYLOFERRIN A TRANSPORTER"/>
    <property type="match status" value="1"/>
</dbReference>
<feature type="transmembrane region" description="Helical" evidence="6">
    <location>
        <begin position="178"/>
        <end position="195"/>
    </location>
</feature>
<keyword evidence="5 6" id="KW-0472">Membrane</keyword>
<evidence type="ECO:0000313" key="8">
    <source>
        <dbReference type="EMBL" id="MFI0910288.1"/>
    </source>
</evidence>
<feature type="domain" description="Major facilitator superfamily (MFS) profile" evidence="7">
    <location>
        <begin position="214"/>
        <end position="408"/>
    </location>
</feature>
<evidence type="ECO:0000256" key="1">
    <source>
        <dbReference type="ARBA" id="ARBA00004651"/>
    </source>
</evidence>
<dbReference type="Pfam" id="PF07690">
    <property type="entry name" value="MFS_1"/>
    <property type="match status" value="1"/>
</dbReference>
<feature type="transmembrane region" description="Helical" evidence="6">
    <location>
        <begin position="87"/>
        <end position="104"/>
    </location>
</feature>
<dbReference type="CDD" id="cd06173">
    <property type="entry name" value="MFS_MefA_like"/>
    <property type="match status" value="1"/>
</dbReference>